<keyword evidence="7 14" id="KW-0812">Transmembrane</keyword>
<accession>A0A7X9U3T3</accession>
<name>A0A7X9U3T3_9GAMM</name>
<dbReference type="Gene3D" id="3.30.565.10">
    <property type="entry name" value="Histidine kinase-like ATPase, C-terminal domain"/>
    <property type="match status" value="1"/>
</dbReference>
<keyword evidence="10" id="KW-0067">ATP-binding</keyword>
<dbReference type="PANTHER" id="PTHR24421">
    <property type="entry name" value="NITRATE/NITRITE SENSOR PROTEIN NARX-RELATED"/>
    <property type="match status" value="1"/>
</dbReference>
<dbReference type="RefSeq" id="WP_170070870.1">
    <property type="nucleotide sequence ID" value="NZ_JABBCX010000001.1"/>
</dbReference>
<dbReference type="Pfam" id="PF07730">
    <property type="entry name" value="HisKA_3"/>
    <property type="match status" value="1"/>
</dbReference>
<keyword evidence="8" id="KW-0547">Nucleotide-binding</keyword>
<evidence type="ECO:0000313" key="16">
    <source>
        <dbReference type="EMBL" id="NMF46953.1"/>
    </source>
</evidence>
<keyword evidence="13 14" id="KW-0472">Membrane</keyword>
<dbReference type="GO" id="GO:0005886">
    <property type="term" value="C:plasma membrane"/>
    <property type="evidence" value="ECO:0007669"/>
    <property type="project" value="UniProtKB-SubCell"/>
</dbReference>
<dbReference type="AlphaFoldDB" id="A0A7X9U3T3"/>
<keyword evidence="5" id="KW-0597">Phosphoprotein</keyword>
<comment type="caution">
    <text evidence="16">The sequence shown here is derived from an EMBL/GenBank/DDBJ whole genome shotgun (WGS) entry which is preliminary data.</text>
</comment>
<evidence type="ECO:0000256" key="9">
    <source>
        <dbReference type="ARBA" id="ARBA00022777"/>
    </source>
</evidence>
<evidence type="ECO:0000256" key="14">
    <source>
        <dbReference type="SAM" id="Phobius"/>
    </source>
</evidence>
<dbReference type="Gene3D" id="1.20.5.1930">
    <property type="match status" value="1"/>
</dbReference>
<dbReference type="PANTHER" id="PTHR24421:SF10">
    <property type="entry name" value="NITRATE_NITRITE SENSOR PROTEIN NARQ"/>
    <property type="match status" value="1"/>
</dbReference>
<keyword evidence="4" id="KW-1003">Cell membrane</keyword>
<feature type="transmembrane region" description="Helical" evidence="14">
    <location>
        <begin position="204"/>
        <end position="224"/>
    </location>
</feature>
<feature type="domain" description="Histidine kinase" evidence="15">
    <location>
        <begin position="342"/>
        <end position="527"/>
    </location>
</feature>
<evidence type="ECO:0000313" key="17">
    <source>
        <dbReference type="Proteomes" id="UP000519126"/>
    </source>
</evidence>
<evidence type="ECO:0000256" key="8">
    <source>
        <dbReference type="ARBA" id="ARBA00022741"/>
    </source>
</evidence>
<keyword evidence="6" id="KW-0808">Transferase</keyword>
<dbReference type="GO" id="GO:0046983">
    <property type="term" value="F:protein dimerization activity"/>
    <property type="evidence" value="ECO:0007669"/>
    <property type="project" value="InterPro"/>
</dbReference>
<dbReference type="GO" id="GO:0000155">
    <property type="term" value="F:phosphorelay sensor kinase activity"/>
    <property type="evidence" value="ECO:0007669"/>
    <property type="project" value="InterPro"/>
</dbReference>
<dbReference type="GO" id="GO:0005524">
    <property type="term" value="F:ATP binding"/>
    <property type="evidence" value="ECO:0007669"/>
    <property type="project" value="UniProtKB-KW"/>
</dbReference>
<dbReference type="InterPro" id="IPR050482">
    <property type="entry name" value="Sensor_HK_TwoCompSys"/>
</dbReference>
<keyword evidence="9 16" id="KW-0418">Kinase</keyword>
<feature type="transmembrane region" description="Helical" evidence="14">
    <location>
        <begin position="95"/>
        <end position="116"/>
    </location>
</feature>
<dbReference type="SUPFAM" id="SSF55874">
    <property type="entry name" value="ATPase domain of HSP90 chaperone/DNA topoisomerase II/histidine kinase"/>
    <property type="match status" value="1"/>
</dbReference>
<dbReference type="CDD" id="cd16917">
    <property type="entry name" value="HATPase_UhpB-NarQ-NarX-like"/>
    <property type="match status" value="1"/>
</dbReference>
<reference evidence="16 17" key="1">
    <citation type="submission" date="2020-04" db="EMBL/GenBank/DDBJ databases">
        <title>Genome Sequencing and Assembley of Pseudoalteromonas artica.</title>
        <authorList>
            <person name="Akerly B."/>
            <person name="Cook G."/>
        </authorList>
    </citation>
    <scope>NUCLEOTIDE SEQUENCE [LARGE SCALE GENOMIC DNA]</scope>
    <source>
        <strain evidence="16 17">NEC-BIFX-0059</strain>
    </source>
</reference>
<evidence type="ECO:0000256" key="1">
    <source>
        <dbReference type="ARBA" id="ARBA00000085"/>
    </source>
</evidence>
<dbReference type="InterPro" id="IPR003594">
    <property type="entry name" value="HATPase_dom"/>
</dbReference>
<evidence type="ECO:0000256" key="4">
    <source>
        <dbReference type="ARBA" id="ARBA00022475"/>
    </source>
</evidence>
<evidence type="ECO:0000259" key="15">
    <source>
        <dbReference type="PROSITE" id="PS50109"/>
    </source>
</evidence>
<dbReference type="EMBL" id="JABBCX010000001">
    <property type="protein sequence ID" value="NMF46953.1"/>
    <property type="molecule type" value="Genomic_DNA"/>
</dbReference>
<evidence type="ECO:0000256" key="7">
    <source>
        <dbReference type="ARBA" id="ARBA00022692"/>
    </source>
</evidence>
<dbReference type="SMART" id="SM00387">
    <property type="entry name" value="HATPase_c"/>
    <property type="match status" value="1"/>
</dbReference>
<keyword evidence="12" id="KW-0902">Two-component regulatory system</keyword>
<comment type="subcellular location">
    <subcellularLocation>
        <location evidence="2">Cell membrane</location>
        <topology evidence="2">Multi-pass membrane protein</topology>
    </subcellularLocation>
</comment>
<sequence>MNLPSTLRAFNFSIAATAKEITKQFVVGIIYFIACIAAFWVGANLETVPESSAIFIPAGIKIAFYLLSPTRYWITLWISSRALAAHLGYTMTGVWEFNLLHGFWQELCFFALVYVFKHSRWPPSINNSLGILSLILLCVASTSIKWFLFSSAFEFTNILVAKELLQYQLNMCLGDITGSLLVAPFIMLLHSLNLSLKRPALLKVTNLTVTLATVLLVAMLVYLIRPDTYPLLRLASLLPIIWFSYRFGVLGAVSSATLINALIIVEASMTHEPSNTYISQLFILANAITSMVLGAAITELKRKNTELKKINRALTKQLNQNTLLGAKMVSVQENERKHLSQELHDELGQNLTALKTDLAILSHLCDEKTQSFVATLKSNANSMYDSVYQLMHYLRPRELDELGLQNAMTQGRLKSLLTKASIGYEVNFKVDDTLTKEHEIAVYRICQEAVTNCIKHSNATKLIINIKTDSQFIKLEISDNGSEVKPTENSGHYGLAFIQERAIALGGSFKVTNQGGFTIKVKLPINIGR</sequence>
<evidence type="ECO:0000256" key="5">
    <source>
        <dbReference type="ARBA" id="ARBA00022553"/>
    </source>
</evidence>
<dbReference type="Proteomes" id="UP000519126">
    <property type="component" value="Unassembled WGS sequence"/>
</dbReference>
<dbReference type="InterPro" id="IPR005467">
    <property type="entry name" value="His_kinase_dom"/>
</dbReference>
<comment type="catalytic activity">
    <reaction evidence="1">
        <text>ATP + protein L-histidine = ADP + protein N-phospho-L-histidine.</text>
        <dbReference type="EC" id="2.7.13.3"/>
    </reaction>
</comment>
<feature type="transmembrane region" description="Helical" evidence="14">
    <location>
        <begin position="128"/>
        <end position="148"/>
    </location>
</feature>
<dbReference type="EC" id="2.7.13.3" evidence="3"/>
<feature type="transmembrane region" description="Helical" evidence="14">
    <location>
        <begin position="21"/>
        <end position="42"/>
    </location>
</feature>
<dbReference type="Pfam" id="PF02518">
    <property type="entry name" value="HATPase_c"/>
    <property type="match status" value="1"/>
</dbReference>
<evidence type="ECO:0000256" key="13">
    <source>
        <dbReference type="ARBA" id="ARBA00023136"/>
    </source>
</evidence>
<evidence type="ECO:0000256" key="12">
    <source>
        <dbReference type="ARBA" id="ARBA00023012"/>
    </source>
</evidence>
<evidence type="ECO:0000256" key="6">
    <source>
        <dbReference type="ARBA" id="ARBA00022679"/>
    </source>
</evidence>
<feature type="transmembrane region" description="Helical" evidence="14">
    <location>
        <begin position="245"/>
        <end position="265"/>
    </location>
</feature>
<evidence type="ECO:0000256" key="11">
    <source>
        <dbReference type="ARBA" id="ARBA00022989"/>
    </source>
</evidence>
<feature type="transmembrane region" description="Helical" evidence="14">
    <location>
        <begin position="277"/>
        <end position="298"/>
    </location>
</feature>
<dbReference type="PROSITE" id="PS50109">
    <property type="entry name" value="HIS_KIN"/>
    <property type="match status" value="1"/>
</dbReference>
<organism evidence="16 17">
    <name type="scientific">Pseudoalteromonas arctica</name>
    <dbReference type="NCBI Taxonomy" id="394751"/>
    <lineage>
        <taxon>Bacteria</taxon>
        <taxon>Pseudomonadati</taxon>
        <taxon>Pseudomonadota</taxon>
        <taxon>Gammaproteobacteria</taxon>
        <taxon>Alteromonadales</taxon>
        <taxon>Pseudoalteromonadaceae</taxon>
        <taxon>Pseudoalteromonas</taxon>
    </lineage>
</organism>
<dbReference type="InterPro" id="IPR011712">
    <property type="entry name" value="Sig_transdc_His_kin_sub3_dim/P"/>
</dbReference>
<keyword evidence="11 14" id="KW-1133">Transmembrane helix</keyword>
<evidence type="ECO:0000256" key="3">
    <source>
        <dbReference type="ARBA" id="ARBA00012438"/>
    </source>
</evidence>
<proteinExistence type="predicted"/>
<dbReference type="InterPro" id="IPR007895">
    <property type="entry name" value="MASE1"/>
</dbReference>
<protein>
    <recommendedName>
        <fullName evidence="3">histidine kinase</fullName>
        <ecNumber evidence="3">2.7.13.3</ecNumber>
    </recommendedName>
</protein>
<evidence type="ECO:0000256" key="2">
    <source>
        <dbReference type="ARBA" id="ARBA00004651"/>
    </source>
</evidence>
<evidence type="ECO:0000256" key="10">
    <source>
        <dbReference type="ARBA" id="ARBA00022840"/>
    </source>
</evidence>
<dbReference type="InterPro" id="IPR036890">
    <property type="entry name" value="HATPase_C_sf"/>
</dbReference>
<gene>
    <name evidence="16" type="ORF">HHL01_01970</name>
</gene>
<feature type="transmembrane region" description="Helical" evidence="14">
    <location>
        <begin position="169"/>
        <end position="192"/>
    </location>
</feature>
<dbReference type="Pfam" id="PF05231">
    <property type="entry name" value="MASE1"/>
    <property type="match status" value="1"/>
</dbReference>
<feature type="transmembrane region" description="Helical" evidence="14">
    <location>
        <begin position="54"/>
        <end position="74"/>
    </location>
</feature>